<dbReference type="HOGENOM" id="CLU_2513775_0_0_1"/>
<keyword evidence="3" id="KW-1185">Reference proteome</keyword>
<reference evidence="2 3" key="1">
    <citation type="journal article" date="2010" name="Genome Biol.">
        <title>A first genome assembly of the barley fungal pathogen Pyrenophora teres f. teres.</title>
        <authorList>
            <person name="Ellwood S.R."/>
            <person name="Liu Z."/>
            <person name="Syme R.A."/>
            <person name="Lai Z."/>
            <person name="Hane J.K."/>
            <person name="Keiper F."/>
            <person name="Moffat C.S."/>
            <person name="Oliver R.P."/>
            <person name="Friesen T.L."/>
        </authorList>
    </citation>
    <scope>NUCLEOTIDE SEQUENCE [LARGE SCALE GENOMIC DNA]</scope>
    <source>
        <strain evidence="2 3">0-1</strain>
    </source>
</reference>
<evidence type="ECO:0000313" key="3">
    <source>
        <dbReference type="Proteomes" id="UP000001067"/>
    </source>
</evidence>
<dbReference type="KEGG" id="pte:PTT_00233"/>
<accession>E3RCC6</accession>
<dbReference type="Proteomes" id="UP000001067">
    <property type="component" value="Unassembled WGS sequence"/>
</dbReference>
<sequence length="85" mass="9018">MLASLHTQLTATSQTSGVKRRLAAARAPSPFLPPIPSPTSSNPKRSNPHLAYRTHMLPNTHPPTPLQLTNKSGLAPNGGVIHVRG</sequence>
<dbReference type="EMBL" id="GL531795">
    <property type="protein sequence ID" value="EFQ96623.1"/>
    <property type="molecule type" value="Genomic_DNA"/>
</dbReference>
<proteinExistence type="predicted"/>
<dbReference type="AlphaFoldDB" id="E3RCC6"/>
<feature type="compositionally biased region" description="Polar residues" evidence="1">
    <location>
        <begin position="1"/>
        <end position="17"/>
    </location>
</feature>
<protein>
    <submittedName>
        <fullName evidence="2">Uncharacterized protein</fullName>
    </submittedName>
</protein>
<gene>
    <name evidence="2" type="ORF">PTT_00233</name>
</gene>
<organism evidence="3">
    <name type="scientific">Pyrenophora teres f. teres (strain 0-1)</name>
    <name type="common">Barley net blotch fungus</name>
    <name type="synonym">Drechslera teres f. teres</name>
    <dbReference type="NCBI Taxonomy" id="861557"/>
    <lineage>
        <taxon>Eukaryota</taxon>
        <taxon>Fungi</taxon>
        <taxon>Dikarya</taxon>
        <taxon>Ascomycota</taxon>
        <taxon>Pezizomycotina</taxon>
        <taxon>Dothideomycetes</taxon>
        <taxon>Pleosporomycetidae</taxon>
        <taxon>Pleosporales</taxon>
        <taxon>Pleosporineae</taxon>
        <taxon>Pleosporaceae</taxon>
        <taxon>Pyrenophora</taxon>
    </lineage>
</organism>
<feature type="region of interest" description="Disordered" evidence="1">
    <location>
        <begin position="1"/>
        <end position="85"/>
    </location>
</feature>
<name>E3RCC6_PYRTT</name>
<evidence type="ECO:0000313" key="2">
    <source>
        <dbReference type="EMBL" id="EFQ96623.1"/>
    </source>
</evidence>
<evidence type="ECO:0000256" key="1">
    <source>
        <dbReference type="SAM" id="MobiDB-lite"/>
    </source>
</evidence>